<sequence>MKWIAFFLLAVNLLVWWLPQWQGIGAADPSSGGALPRVTSLKTSEPVVPVQGPGVETLCVRAGWFDSDAEARAAGEAAGLDYVVEEQEVELAPLNWVLIPPQPEQAAMDQFRALSARGVESYVVASGEYRNAISLGLFESREAAETVLAEKKRDNLNVVLAKFPRNRIGYALVFDVESDRETETVQAVEAEIGKNFEFVESGTCKGVATPKKNP</sequence>
<evidence type="ECO:0000313" key="2">
    <source>
        <dbReference type="Proteomes" id="UP000319142"/>
    </source>
</evidence>
<organism evidence="1 2">
    <name type="scientific">Marinobacter vinifirmus</name>
    <dbReference type="NCBI Taxonomy" id="355591"/>
    <lineage>
        <taxon>Bacteria</taxon>
        <taxon>Pseudomonadati</taxon>
        <taxon>Pseudomonadota</taxon>
        <taxon>Gammaproteobacteria</taxon>
        <taxon>Pseudomonadales</taxon>
        <taxon>Marinobacteraceae</taxon>
        <taxon>Marinobacter</taxon>
    </lineage>
</organism>
<comment type="caution">
    <text evidence="1">The sequence shown here is derived from an EMBL/GenBank/DDBJ whole genome shotgun (WGS) entry which is preliminary data.</text>
</comment>
<proteinExistence type="predicted"/>
<evidence type="ECO:0008006" key="3">
    <source>
        <dbReference type="Google" id="ProtNLM"/>
    </source>
</evidence>
<dbReference type="Proteomes" id="UP000319142">
    <property type="component" value="Unassembled WGS sequence"/>
</dbReference>
<gene>
    <name evidence="1" type="ORF">FHK81_16690</name>
</gene>
<dbReference type="RefSeq" id="WP_273135216.1">
    <property type="nucleotide sequence ID" value="NZ_VMRX01000060.1"/>
</dbReference>
<accession>A0A558B212</accession>
<protein>
    <recommendedName>
        <fullName evidence="3">SPOR domain-containing protein</fullName>
    </recommendedName>
</protein>
<evidence type="ECO:0000313" key="1">
    <source>
        <dbReference type="EMBL" id="TVT30555.1"/>
    </source>
</evidence>
<reference evidence="1 2" key="1">
    <citation type="submission" date="2019-07" db="EMBL/GenBank/DDBJ databases">
        <title>The pathways for chlorine oxyanion respiration interact through the shared metabolite chlorate.</title>
        <authorList>
            <person name="Barnum T.P."/>
            <person name="Cheng Y."/>
            <person name="Hill K.A."/>
            <person name="Lucas L.N."/>
            <person name="Carlson H.K."/>
            <person name="Coates J.D."/>
        </authorList>
    </citation>
    <scope>NUCLEOTIDE SEQUENCE [LARGE SCALE GENOMIC DNA]</scope>
    <source>
        <strain evidence="1">UCB</strain>
    </source>
</reference>
<dbReference type="EMBL" id="VMRX01000060">
    <property type="protein sequence ID" value="TVT30555.1"/>
    <property type="molecule type" value="Genomic_DNA"/>
</dbReference>
<dbReference type="AlphaFoldDB" id="A0A558B212"/>
<name>A0A558B212_9GAMM</name>